<evidence type="ECO:0000313" key="5">
    <source>
        <dbReference type="EMBL" id="RZT75712.1"/>
    </source>
</evidence>
<evidence type="ECO:0000256" key="1">
    <source>
        <dbReference type="ARBA" id="ARBA00022679"/>
    </source>
</evidence>
<evidence type="ECO:0000256" key="2">
    <source>
        <dbReference type="ARBA" id="ARBA00023315"/>
    </source>
</evidence>
<evidence type="ECO:0000256" key="3">
    <source>
        <dbReference type="SAM" id="MobiDB-lite"/>
    </source>
</evidence>
<dbReference type="Pfam" id="PF07167">
    <property type="entry name" value="PhaC_N"/>
    <property type="match status" value="1"/>
</dbReference>
<gene>
    <name evidence="5" type="ORF">EV678_2898</name>
</gene>
<feature type="region of interest" description="Disordered" evidence="3">
    <location>
        <begin position="1"/>
        <end position="27"/>
    </location>
</feature>
<keyword evidence="2" id="KW-0012">Acyltransferase</keyword>
<feature type="domain" description="Poly-beta-hydroxybutyrate polymerase N-terminal" evidence="4">
    <location>
        <begin position="95"/>
        <end position="263"/>
    </location>
</feature>
<proteinExistence type="predicted"/>
<organism evidence="5 6">
    <name type="scientific">Azospira oryzae</name>
    <dbReference type="NCBI Taxonomy" id="146939"/>
    <lineage>
        <taxon>Bacteria</taxon>
        <taxon>Pseudomonadati</taxon>
        <taxon>Pseudomonadota</taxon>
        <taxon>Betaproteobacteria</taxon>
        <taxon>Rhodocyclales</taxon>
        <taxon>Rhodocyclaceae</taxon>
        <taxon>Azospira</taxon>
    </lineage>
</organism>
<dbReference type="EMBL" id="SHKM01000003">
    <property type="protein sequence ID" value="RZT75712.1"/>
    <property type="molecule type" value="Genomic_DNA"/>
</dbReference>
<name>A0ABY0IQN8_9RHOO</name>
<dbReference type="PANTHER" id="PTHR36837">
    <property type="entry name" value="POLY(3-HYDROXYALKANOATE) POLYMERASE SUBUNIT PHAC"/>
    <property type="match status" value="1"/>
</dbReference>
<protein>
    <submittedName>
        <fullName evidence="5">Polyhydroxyalkanoate synthase</fullName>
    </submittedName>
</protein>
<evidence type="ECO:0000313" key="6">
    <source>
        <dbReference type="Proteomes" id="UP000292136"/>
    </source>
</evidence>
<dbReference type="PANTHER" id="PTHR36837:SF5">
    <property type="entry name" value="POLY-3-HYDROXYBUTYRATE SYNTHASE"/>
    <property type="match status" value="1"/>
</dbReference>
<dbReference type="RefSeq" id="WP_014236722.1">
    <property type="nucleotide sequence ID" value="NZ_SHKM01000003.1"/>
</dbReference>
<keyword evidence="6" id="KW-1185">Reference proteome</keyword>
<evidence type="ECO:0000259" key="4">
    <source>
        <dbReference type="Pfam" id="PF07167"/>
    </source>
</evidence>
<reference evidence="5 6" key="1">
    <citation type="submission" date="2019-02" db="EMBL/GenBank/DDBJ databases">
        <title>Genomic Encyclopedia of Type Strains, Phase IV (KMG-IV): sequencing the most valuable type-strain genomes for metagenomic binning, comparative biology and taxonomic classification.</title>
        <authorList>
            <person name="Goeker M."/>
        </authorList>
    </citation>
    <scope>NUCLEOTIDE SEQUENCE [LARGE SCALE GENOMIC DNA]</scope>
    <source>
        <strain evidence="5 6">DSM 21223</strain>
    </source>
</reference>
<comment type="caution">
    <text evidence="5">The sequence shown here is derived from an EMBL/GenBank/DDBJ whole genome shotgun (WGS) entry which is preliminary data.</text>
</comment>
<feature type="compositionally biased region" description="Polar residues" evidence="3">
    <location>
        <begin position="1"/>
        <end position="10"/>
    </location>
</feature>
<dbReference type="InterPro" id="IPR051321">
    <property type="entry name" value="PHA/PHB_synthase"/>
</dbReference>
<dbReference type="InterPro" id="IPR010941">
    <property type="entry name" value="PhaC_N"/>
</dbReference>
<dbReference type="Gene3D" id="3.40.50.1820">
    <property type="entry name" value="alpha/beta hydrolase"/>
    <property type="match status" value="1"/>
</dbReference>
<dbReference type="SUPFAM" id="SSF53474">
    <property type="entry name" value="alpha/beta-Hydrolases"/>
    <property type="match status" value="1"/>
</dbReference>
<keyword evidence="1" id="KW-0808">Transferase</keyword>
<accession>A0ABY0IQN8</accession>
<dbReference type="InterPro" id="IPR029058">
    <property type="entry name" value="AB_hydrolase_fold"/>
</dbReference>
<sequence>MAANPNSASSSKHHKSINLSGASPLEDMGEKLEKQVDPFGITTSMLNAQAAWLMHPQELSRVMTGLSGDLLALQAHVMRRALGLPSEDVVRPHEDDSRFSDPVWEQSPTWDIMKEWYLAMTHRLEDMYFETPGLSDKERRRAAFWLRKWLNAVAPTNFFWTNPVALRKFVESKGESLARGMENYLKDSQSGTVRMVDEDAFKVGVDLATTPGQVVFRNRLVELIQYTPTTAQVYKQPIVIVTPWINKFYILDLTAKKSLVRYLVEKGFTVFITSWKNPTEDMSQVTYEDYVTEGVHEVMEAARTICKVPQVNAVGYCIGGTTLTAYMAWANRKFGSADKVPVSSWTLFTTLTDFSRPGDIEVFVDPASVKWIEDSMAKKGYLDGKEMMSSFRMLRSNSLIWHYYVHSYLYGEPLAPFDVLFWNVDSTRMPYAMHSYYLREMYLNNNLVKKDALTIGGEAIDLERITQPLYAVTAEDDHIAPWRQCYRIRKYVSAPTRFVLSTSGHILGIVNPPVNPPKRSYWVGEPERGENIERWEAAAEKRPGSWWEDWVQWLVPKSGALVAPPKPHKDFPALAPAPGTYVLEP</sequence>
<dbReference type="Proteomes" id="UP000292136">
    <property type="component" value="Unassembled WGS sequence"/>
</dbReference>